<sequence>MRSTHAAKKADVGLPAFRSEETRWRLGHERLGGGILPLSYDQSTGGGRLTLLRCLQTSDGHNGRAFTSWVSLPGDYSPDVLHPFRPGTPPPRLHLTKWDRFEMNSFF</sequence>
<dbReference type="AlphaFoldDB" id="A0AAV4NB96"/>
<protein>
    <submittedName>
        <fullName evidence="1">Uncharacterized protein</fullName>
    </submittedName>
</protein>
<comment type="caution">
    <text evidence="1">The sequence shown here is derived from an EMBL/GenBank/DDBJ whole genome shotgun (WGS) entry which is preliminary data.</text>
</comment>
<accession>A0AAV4NB96</accession>
<dbReference type="Proteomes" id="UP001054945">
    <property type="component" value="Unassembled WGS sequence"/>
</dbReference>
<reference evidence="1 2" key="1">
    <citation type="submission" date="2021-06" db="EMBL/GenBank/DDBJ databases">
        <title>Caerostris extrusa draft genome.</title>
        <authorList>
            <person name="Kono N."/>
            <person name="Arakawa K."/>
        </authorList>
    </citation>
    <scope>NUCLEOTIDE SEQUENCE [LARGE SCALE GENOMIC DNA]</scope>
</reference>
<dbReference type="EMBL" id="BPLR01020636">
    <property type="protein sequence ID" value="GIX80951.1"/>
    <property type="molecule type" value="Genomic_DNA"/>
</dbReference>
<evidence type="ECO:0000313" key="1">
    <source>
        <dbReference type="EMBL" id="GIX80951.1"/>
    </source>
</evidence>
<name>A0AAV4NB96_CAEEX</name>
<organism evidence="1 2">
    <name type="scientific">Caerostris extrusa</name>
    <name type="common">Bark spider</name>
    <name type="synonym">Caerostris bankana</name>
    <dbReference type="NCBI Taxonomy" id="172846"/>
    <lineage>
        <taxon>Eukaryota</taxon>
        <taxon>Metazoa</taxon>
        <taxon>Ecdysozoa</taxon>
        <taxon>Arthropoda</taxon>
        <taxon>Chelicerata</taxon>
        <taxon>Arachnida</taxon>
        <taxon>Araneae</taxon>
        <taxon>Araneomorphae</taxon>
        <taxon>Entelegynae</taxon>
        <taxon>Araneoidea</taxon>
        <taxon>Araneidae</taxon>
        <taxon>Caerostris</taxon>
    </lineage>
</organism>
<keyword evidence="2" id="KW-1185">Reference proteome</keyword>
<gene>
    <name evidence="1" type="ORF">CEXT_340841</name>
</gene>
<evidence type="ECO:0000313" key="2">
    <source>
        <dbReference type="Proteomes" id="UP001054945"/>
    </source>
</evidence>
<proteinExistence type="predicted"/>